<dbReference type="InterPro" id="IPR003831">
    <property type="entry name" value="DUF211"/>
</dbReference>
<dbReference type="InterPro" id="IPR023129">
    <property type="entry name" value="MTH889-like_dom_sf"/>
</dbReference>
<comment type="caution">
    <text evidence="1">The sequence shown here is derived from an EMBL/GenBank/DDBJ whole genome shotgun (WGS) entry which is preliminary data.</text>
</comment>
<name>A0A7J3UXV0_9CREN</name>
<evidence type="ECO:0000313" key="1">
    <source>
        <dbReference type="EMBL" id="HHI48701.1"/>
    </source>
</evidence>
<dbReference type="Pfam" id="PF02680">
    <property type="entry name" value="DUF211"/>
    <property type="match status" value="1"/>
</dbReference>
<dbReference type="PANTHER" id="PTHR42240">
    <property type="entry name" value="DUF211 DOMAIN-CONTAINING PROTEIN"/>
    <property type="match status" value="1"/>
</dbReference>
<sequence length="94" mass="10296">MLLSIDIKKLVLDALKPREISIAELSKAICKIEGVDNVSINVVETDIKTETIRMIIQGNSICYEEVAKVLAENSTALKSVDEIAVSKKITPKLV</sequence>
<dbReference type="EMBL" id="DRVT01000010">
    <property type="protein sequence ID" value="HHI48701.1"/>
    <property type="molecule type" value="Genomic_DNA"/>
</dbReference>
<proteinExistence type="predicted"/>
<evidence type="ECO:0008006" key="2">
    <source>
        <dbReference type="Google" id="ProtNLM"/>
    </source>
</evidence>
<dbReference type="SUPFAM" id="SSF160363">
    <property type="entry name" value="MTH889-like"/>
    <property type="match status" value="1"/>
</dbReference>
<organism evidence="1">
    <name type="scientific">Candidatus Methanosuratincola petrocarbonis</name>
    <name type="common">ex Vanwonterghem et al. 2016</name>
    <dbReference type="NCBI Taxonomy" id="1867261"/>
    <lineage>
        <taxon>Archaea</taxon>
        <taxon>Thermoproteota</taxon>
        <taxon>Methanosuratincolia</taxon>
        <taxon>Candidatus Methanomethylicales</taxon>
        <taxon>Candidatus Methanomethylicaceae</taxon>
        <taxon>Candidatus Methanosuratincola (ex Vanwonterghem et al. 2016)</taxon>
    </lineage>
</organism>
<dbReference type="Gene3D" id="3.30.70.1340">
    <property type="entry name" value="MTH889-like domain"/>
    <property type="match status" value="1"/>
</dbReference>
<gene>
    <name evidence="1" type="ORF">ENL91_00850</name>
</gene>
<protein>
    <recommendedName>
        <fullName evidence="2">DUF211 domain-containing protein</fullName>
    </recommendedName>
</protein>
<dbReference type="AlphaFoldDB" id="A0A7J3UXV0"/>
<accession>A0A7J3UXV0</accession>
<reference evidence="1" key="1">
    <citation type="journal article" date="2020" name="mSystems">
        <title>Genome- and Community-Level Interaction Insights into Carbon Utilization and Element Cycling Functions of Hydrothermarchaeota in Hydrothermal Sediment.</title>
        <authorList>
            <person name="Zhou Z."/>
            <person name="Liu Y."/>
            <person name="Xu W."/>
            <person name="Pan J."/>
            <person name="Luo Z.H."/>
            <person name="Li M."/>
        </authorList>
    </citation>
    <scope>NUCLEOTIDE SEQUENCE [LARGE SCALE GENOMIC DNA]</scope>
    <source>
        <strain evidence="1">SpSt-1038</strain>
    </source>
</reference>
<dbReference type="PANTHER" id="PTHR42240:SF1">
    <property type="entry name" value="DUF211 DOMAIN-CONTAINING PROTEIN"/>
    <property type="match status" value="1"/>
</dbReference>